<protein>
    <submittedName>
        <fullName evidence="4">Putative deoxyribonuclease YcfH</fullName>
        <ecNumber evidence="4">3.1.21.-</ecNumber>
    </submittedName>
</protein>
<dbReference type="GO" id="GO:0016788">
    <property type="term" value="F:hydrolase activity, acting on ester bonds"/>
    <property type="evidence" value="ECO:0007669"/>
    <property type="project" value="InterPro"/>
</dbReference>
<evidence type="ECO:0000313" key="5">
    <source>
        <dbReference type="Proteomes" id="UP000485484"/>
    </source>
</evidence>
<name>A0A1V5MKZ6_UNCT6</name>
<dbReference type="PANTHER" id="PTHR46124:SF2">
    <property type="entry name" value="D-AMINOACYL-TRNA DEACYLASE"/>
    <property type="match status" value="1"/>
</dbReference>
<dbReference type="SUPFAM" id="SSF51556">
    <property type="entry name" value="Metallo-dependent hydrolases"/>
    <property type="match status" value="1"/>
</dbReference>
<sequence length="259" mass="28443">MLFDTHCHLNFPDFDSDRSEVVRRARDNGVVEILVVGTDPSGNRKAIEVAGEFGLRAALGFHPGHAEEAEPDLAEFRRALADPRVVAIGEIGLDYHYQVDRDKQAAVFRRMLDLAVEAGRPVIVHSREAAGPTLAALATAGVKRGVWHCFSGDVRLAGQVLELGLEISFTANLTYRRNEALREVARQVPLERLLLETDAPFLPPEGKSGRRNEPAFLPALAGALAEIKGVRPEAVAETTFEAGRRLFRNGRFDKDTSEV</sequence>
<dbReference type="InterPro" id="IPR015991">
    <property type="entry name" value="TatD/YcfH-like"/>
</dbReference>
<accession>A0A1V5MKZ6</accession>
<keyword evidence="2 4" id="KW-0378">Hydrolase</keyword>
<dbReference type="CDD" id="cd01310">
    <property type="entry name" value="TatD_DNAse"/>
    <property type="match status" value="1"/>
</dbReference>
<dbReference type="InterPro" id="IPR001130">
    <property type="entry name" value="TatD-like"/>
</dbReference>
<reference evidence="4 5" key="1">
    <citation type="submission" date="2017-02" db="EMBL/GenBank/DDBJ databases">
        <title>Delving into the versatile metabolic prowess of the omnipresent phylum Bacteroidetes.</title>
        <authorList>
            <person name="Nobu M.K."/>
            <person name="Mei R."/>
            <person name="Narihiro T."/>
            <person name="Kuroda K."/>
            <person name="Liu W.-T."/>
        </authorList>
    </citation>
    <scope>NUCLEOTIDE SEQUENCE [LARGE SCALE GENOMIC DNA]</scope>
    <source>
        <strain evidence="4">ADurb.Bin417</strain>
    </source>
</reference>
<comment type="caution">
    <text evidence="4">The sequence shown here is derived from an EMBL/GenBank/DDBJ whole genome shotgun (WGS) entry which is preliminary data.</text>
</comment>
<feature type="binding site" evidence="3">
    <location>
        <position position="8"/>
    </location>
    <ligand>
        <name>a divalent metal cation</name>
        <dbReference type="ChEBI" id="CHEBI:60240"/>
        <label>1</label>
    </ligand>
</feature>
<evidence type="ECO:0000256" key="3">
    <source>
        <dbReference type="PIRSR" id="PIRSR005902-1"/>
    </source>
</evidence>
<dbReference type="GO" id="GO:0005829">
    <property type="term" value="C:cytosol"/>
    <property type="evidence" value="ECO:0007669"/>
    <property type="project" value="TreeGrafter"/>
</dbReference>
<dbReference type="PANTHER" id="PTHR46124">
    <property type="entry name" value="D-AMINOACYL-TRNA DEACYLASE"/>
    <property type="match status" value="1"/>
</dbReference>
<feature type="binding site" evidence="3">
    <location>
        <position position="90"/>
    </location>
    <ligand>
        <name>a divalent metal cation</name>
        <dbReference type="ChEBI" id="CHEBI:60240"/>
        <label>1</label>
    </ligand>
</feature>
<feature type="binding site" evidence="3">
    <location>
        <position position="148"/>
    </location>
    <ligand>
        <name>a divalent metal cation</name>
        <dbReference type="ChEBI" id="CHEBI:60240"/>
        <label>2</label>
    </ligand>
</feature>
<dbReference type="EC" id="3.1.21.-" evidence="4"/>
<dbReference type="Pfam" id="PF01026">
    <property type="entry name" value="TatD_DNase"/>
    <property type="match status" value="1"/>
</dbReference>
<feature type="binding site" evidence="3">
    <location>
        <position position="6"/>
    </location>
    <ligand>
        <name>a divalent metal cation</name>
        <dbReference type="ChEBI" id="CHEBI:60240"/>
        <label>1</label>
    </ligand>
</feature>
<dbReference type="NCBIfam" id="TIGR00010">
    <property type="entry name" value="YchF/TatD family DNA exonuclease"/>
    <property type="match status" value="1"/>
</dbReference>
<dbReference type="AlphaFoldDB" id="A0A1V5MKZ6"/>
<feature type="binding site" evidence="3">
    <location>
        <position position="125"/>
    </location>
    <ligand>
        <name>a divalent metal cation</name>
        <dbReference type="ChEBI" id="CHEBI:60240"/>
        <label>2</label>
    </ligand>
</feature>
<feature type="binding site" evidence="3">
    <location>
        <position position="198"/>
    </location>
    <ligand>
        <name>a divalent metal cation</name>
        <dbReference type="ChEBI" id="CHEBI:60240"/>
        <label>1</label>
    </ligand>
</feature>
<dbReference type="PROSITE" id="PS01091">
    <property type="entry name" value="TATD_3"/>
    <property type="match status" value="1"/>
</dbReference>
<dbReference type="PIRSF" id="PIRSF005902">
    <property type="entry name" value="DNase_TatD"/>
    <property type="match status" value="1"/>
</dbReference>
<dbReference type="InterPro" id="IPR032466">
    <property type="entry name" value="Metal_Hydrolase"/>
</dbReference>
<keyword evidence="1 3" id="KW-0479">Metal-binding</keyword>
<organism evidence="4 5">
    <name type="scientific">candidate division TA06 bacterium ADurb.Bin417</name>
    <dbReference type="NCBI Taxonomy" id="1852828"/>
    <lineage>
        <taxon>Bacteria</taxon>
        <taxon>Bacteria division TA06</taxon>
    </lineage>
</organism>
<dbReference type="GO" id="GO:0004536">
    <property type="term" value="F:DNA nuclease activity"/>
    <property type="evidence" value="ECO:0007669"/>
    <property type="project" value="InterPro"/>
</dbReference>
<dbReference type="EMBL" id="MWAK01000002">
    <property type="protein sequence ID" value="OPZ93923.1"/>
    <property type="molecule type" value="Genomic_DNA"/>
</dbReference>
<gene>
    <name evidence="4" type="primary">ycfH</name>
    <name evidence="4" type="ORF">BWY73_00020</name>
</gene>
<evidence type="ECO:0000313" key="4">
    <source>
        <dbReference type="EMBL" id="OPZ93923.1"/>
    </source>
</evidence>
<dbReference type="InterPro" id="IPR018228">
    <property type="entry name" value="DNase_TatD-rel_CS"/>
</dbReference>
<proteinExistence type="predicted"/>
<dbReference type="FunFam" id="3.20.20.140:FF:000005">
    <property type="entry name" value="TatD family hydrolase"/>
    <property type="match status" value="1"/>
</dbReference>
<evidence type="ECO:0000256" key="1">
    <source>
        <dbReference type="ARBA" id="ARBA00022723"/>
    </source>
</evidence>
<dbReference type="GO" id="GO:0046872">
    <property type="term" value="F:metal ion binding"/>
    <property type="evidence" value="ECO:0007669"/>
    <property type="project" value="UniProtKB-KW"/>
</dbReference>
<evidence type="ECO:0000256" key="2">
    <source>
        <dbReference type="ARBA" id="ARBA00022801"/>
    </source>
</evidence>
<dbReference type="PROSITE" id="PS01137">
    <property type="entry name" value="TATD_1"/>
    <property type="match status" value="1"/>
</dbReference>
<dbReference type="Gene3D" id="3.20.20.140">
    <property type="entry name" value="Metal-dependent hydrolases"/>
    <property type="match status" value="1"/>
</dbReference>
<dbReference type="Proteomes" id="UP000485484">
    <property type="component" value="Unassembled WGS sequence"/>
</dbReference>